<dbReference type="eggNOG" id="ENOG5032ZWI">
    <property type="taxonomic scope" value="Bacteria"/>
</dbReference>
<dbReference type="OrthoDB" id="8446164at2"/>
<name>K9GN15_9PROT</name>
<sequence>MADYGFYIAQLRFVARTTDRVTPQVAEMMDELARIADAIAAEGYAFTVPAGRLRIAGRALAGVAGLMQKQILPEAVAAGNAAGEAQVRWTIDTSMEAVANITVHAELTGDGEDYRVILPPPPGAKAN</sequence>
<gene>
    <name evidence="1" type="ORF">C882_1877</name>
</gene>
<comment type="caution">
    <text evidence="1">The sequence shown here is derived from an EMBL/GenBank/DDBJ whole genome shotgun (WGS) entry which is preliminary data.</text>
</comment>
<protein>
    <submittedName>
        <fullName evidence="1">Uncharacterized protein</fullName>
    </submittedName>
</protein>
<dbReference type="EMBL" id="ANHY01000020">
    <property type="protein sequence ID" value="EKV27375.1"/>
    <property type="molecule type" value="Genomic_DNA"/>
</dbReference>
<dbReference type="RefSeq" id="WP_009542273.1">
    <property type="nucleotide sequence ID" value="NZ_ANHY01000020.1"/>
</dbReference>
<proteinExistence type="predicted"/>
<accession>K9GN15</accession>
<organism evidence="1 2">
    <name type="scientific">Caenispirillum salinarum AK4</name>
    <dbReference type="NCBI Taxonomy" id="1238182"/>
    <lineage>
        <taxon>Bacteria</taxon>
        <taxon>Pseudomonadati</taxon>
        <taxon>Pseudomonadota</taxon>
        <taxon>Alphaproteobacteria</taxon>
        <taxon>Rhodospirillales</taxon>
        <taxon>Novispirillaceae</taxon>
        <taxon>Caenispirillum</taxon>
    </lineage>
</organism>
<dbReference type="Proteomes" id="UP000009881">
    <property type="component" value="Unassembled WGS sequence"/>
</dbReference>
<evidence type="ECO:0000313" key="2">
    <source>
        <dbReference type="Proteomes" id="UP000009881"/>
    </source>
</evidence>
<reference evidence="1 2" key="1">
    <citation type="journal article" date="2013" name="Genome Announc.">
        <title>Draft Genome Sequence of an Alphaproteobacterium, Caenispirillum salinarum AK4(T), Isolated from a Solar Saltern.</title>
        <authorList>
            <person name="Khatri I."/>
            <person name="Singh A."/>
            <person name="Korpole S."/>
            <person name="Pinnaka A.K."/>
            <person name="Subramanian S."/>
        </authorList>
    </citation>
    <scope>NUCLEOTIDE SEQUENCE [LARGE SCALE GENOMIC DNA]</scope>
    <source>
        <strain evidence="1 2">AK4</strain>
    </source>
</reference>
<keyword evidence="2" id="KW-1185">Reference proteome</keyword>
<dbReference type="AlphaFoldDB" id="K9GN15"/>
<evidence type="ECO:0000313" key="1">
    <source>
        <dbReference type="EMBL" id="EKV27375.1"/>
    </source>
</evidence>